<reference evidence="2 3" key="1">
    <citation type="journal article" date="2018" name="PLoS Genet.">
        <title>Population sequencing reveals clonal diversity and ancestral inbreeding in the grapevine cultivar Chardonnay.</title>
        <authorList>
            <person name="Roach M.J."/>
            <person name="Johnson D.L."/>
            <person name="Bohlmann J."/>
            <person name="van Vuuren H.J."/>
            <person name="Jones S.J."/>
            <person name="Pretorius I.S."/>
            <person name="Schmidt S.A."/>
            <person name="Borneman A.R."/>
        </authorList>
    </citation>
    <scope>NUCLEOTIDE SEQUENCE [LARGE SCALE GENOMIC DNA]</scope>
    <source>
        <strain evidence="3">cv. Chardonnay</strain>
        <tissue evidence="2">Leaf</tissue>
    </source>
</reference>
<dbReference type="EMBL" id="QGNW01000057">
    <property type="protein sequence ID" value="RVX05263.1"/>
    <property type="molecule type" value="Genomic_DNA"/>
</dbReference>
<dbReference type="InterPro" id="IPR029052">
    <property type="entry name" value="Metallo-depent_PP-like"/>
</dbReference>
<evidence type="ECO:0000313" key="2">
    <source>
        <dbReference type="EMBL" id="RVX05263.1"/>
    </source>
</evidence>
<dbReference type="CDD" id="cd07397">
    <property type="entry name" value="MPP_NostocDevT-like"/>
    <property type="match status" value="1"/>
</dbReference>
<sequence>MLSAWFHAPTLFIHSGSSPSSSSSRLPMATSVRIAVVGDVHDDWNLQEDTKALQFLQPDLVLFTGDFGNENVELVRSVANLEMAKVVILGNHDAWTTQQFSGKKKDGVQLQLECLGKEHVGYRRMDFPVLKLSVVGGRPFSCGGKQLFRKRLLSARFIVKVKPHGFLQHESEILKYGSMHLFLFLLAALQLIEMDSPFRYGIHDMEASAKRIYETVLGTPEDHVVLFLAHNGPTGLGSNMNDICGVDWVYGGGDHGDPDLAQAISHLKETTKFSIPLVVFGHMHKELAHGNGHRKMIVVGEDDTTYLNGAIVPRVKTLINEQGTSNTSVTNSEAPPFTPESKGTIRAFTVVEILDGRLDKIAETWVSVIGDEARVEQEHILFKSGMELSS</sequence>
<protein>
    <recommendedName>
        <fullName evidence="1">Calcineurin-like phosphoesterase domain-containing protein</fullName>
    </recommendedName>
</protein>
<gene>
    <name evidence="2" type="ORF">CK203_020262</name>
</gene>
<dbReference type="PANTHER" id="PTHR35769">
    <property type="entry name" value="CALCINEURIN-LIKE METALLO-PHOSPHOESTERASE SUPERFAMILY PROTEIN"/>
    <property type="match status" value="1"/>
</dbReference>
<organism evidence="2 3">
    <name type="scientific">Vitis vinifera</name>
    <name type="common">Grape</name>
    <dbReference type="NCBI Taxonomy" id="29760"/>
    <lineage>
        <taxon>Eukaryota</taxon>
        <taxon>Viridiplantae</taxon>
        <taxon>Streptophyta</taxon>
        <taxon>Embryophyta</taxon>
        <taxon>Tracheophyta</taxon>
        <taxon>Spermatophyta</taxon>
        <taxon>Magnoliopsida</taxon>
        <taxon>eudicotyledons</taxon>
        <taxon>Gunneridae</taxon>
        <taxon>Pentapetalae</taxon>
        <taxon>rosids</taxon>
        <taxon>Vitales</taxon>
        <taxon>Vitaceae</taxon>
        <taxon>Viteae</taxon>
        <taxon>Vitis</taxon>
    </lineage>
</organism>
<dbReference type="SUPFAM" id="SSF56300">
    <property type="entry name" value="Metallo-dependent phosphatases"/>
    <property type="match status" value="1"/>
</dbReference>
<dbReference type="Pfam" id="PF00149">
    <property type="entry name" value="Metallophos"/>
    <property type="match status" value="1"/>
</dbReference>
<dbReference type="Proteomes" id="UP000288805">
    <property type="component" value="Unassembled WGS sequence"/>
</dbReference>
<feature type="domain" description="Calcineurin-like phosphoesterase" evidence="1">
    <location>
        <begin position="33"/>
        <end position="285"/>
    </location>
</feature>
<comment type="caution">
    <text evidence="2">The sequence shown here is derived from an EMBL/GenBank/DDBJ whole genome shotgun (WGS) entry which is preliminary data.</text>
</comment>
<dbReference type="InterPro" id="IPR004843">
    <property type="entry name" value="Calcineurin-like_PHP"/>
</dbReference>
<dbReference type="Gene3D" id="3.60.21.10">
    <property type="match status" value="1"/>
</dbReference>
<evidence type="ECO:0000313" key="3">
    <source>
        <dbReference type="Proteomes" id="UP000288805"/>
    </source>
</evidence>
<accession>A0A438J8H6</accession>
<evidence type="ECO:0000259" key="1">
    <source>
        <dbReference type="Pfam" id="PF00149"/>
    </source>
</evidence>
<dbReference type="GO" id="GO:0016787">
    <property type="term" value="F:hydrolase activity"/>
    <property type="evidence" value="ECO:0007669"/>
    <property type="project" value="InterPro"/>
</dbReference>
<dbReference type="InterPro" id="IPR027629">
    <property type="entry name" value="DevT-like"/>
</dbReference>
<proteinExistence type="predicted"/>
<name>A0A438J8H6_VITVI</name>
<dbReference type="PANTHER" id="PTHR35769:SF2">
    <property type="entry name" value="CALCINEURIN-LIKE METALLO-PHOSPHOESTERASE SUPERFAMILY PROTEIN"/>
    <property type="match status" value="1"/>
</dbReference>
<dbReference type="AlphaFoldDB" id="A0A438J8H6"/>